<sequence length="224" mass="25142">MPNDDSVTEVKCEYYVPMGKPGAFIIKVPIVLSNLKISIPIKKKIDLNKNCRGIKTNHNKVYLKNSKLNSNGKLLVNGYIHKSLKYSIYNLDKITEQSMNVDIPVAANVTINFDQIPICKTPNSEACFYEKSTPIHCSLDCIEILKDSVCNSSSHYYIEMIISLKLTLTQVQNVFIPEPEGNFMLLSDNSKVLSLDNINEDNSYCVVGYDPKKGLIANKIVQSD</sequence>
<evidence type="ECO:0000313" key="1">
    <source>
        <dbReference type="EMBL" id="SFC51950.1"/>
    </source>
</evidence>
<dbReference type="RefSeq" id="WP_090089263.1">
    <property type="nucleotide sequence ID" value="NZ_FOMG01000004.1"/>
</dbReference>
<evidence type="ECO:0000313" key="2">
    <source>
        <dbReference type="Proteomes" id="UP000199263"/>
    </source>
</evidence>
<keyword evidence="2" id="KW-1185">Reference proteome</keyword>
<evidence type="ECO:0008006" key="3">
    <source>
        <dbReference type="Google" id="ProtNLM"/>
    </source>
</evidence>
<accession>A0A1I1K2W2</accession>
<organism evidence="1 2">
    <name type="scientific">Clostridium uliginosum</name>
    <dbReference type="NCBI Taxonomy" id="119641"/>
    <lineage>
        <taxon>Bacteria</taxon>
        <taxon>Bacillati</taxon>
        <taxon>Bacillota</taxon>
        <taxon>Clostridia</taxon>
        <taxon>Eubacteriales</taxon>
        <taxon>Clostridiaceae</taxon>
        <taxon>Clostridium</taxon>
    </lineage>
</organism>
<gene>
    <name evidence="1" type="ORF">SAMN05421842_104168</name>
</gene>
<reference evidence="1 2" key="1">
    <citation type="submission" date="2016-10" db="EMBL/GenBank/DDBJ databases">
        <authorList>
            <person name="de Groot N.N."/>
        </authorList>
    </citation>
    <scope>NUCLEOTIDE SEQUENCE [LARGE SCALE GENOMIC DNA]</scope>
    <source>
        <strain evidence="1 2">DSM 12992</strain>
    </source>
</reference>
<dbReference type="OrthoDB" id="1913122at2"/>
<proteinExistence type="predicted"/>
<dbReference type="AlphaFoldDB" id="A0A1I1K2W2"/>
<dbReference type="EMBL" id="FOMG01000004">
    <property type="protein sequence ID" value="SFC51950.1"/>
    <property type="molecule type" value="Genomic_DNA"/>
</dbReference>
<dbReference type="Proteomes" id="UP000199263">
    <property type="component" value="Unassembled WGS sequence"/>
</dbReference>
<protein>
    <recommendedName>
        <fullName evidence="3">SipL SPOCS domain-containing protein</fullName>
    </recommendedName>
</protein>
<name>A0A1I1K2W2_9CLOT</name>